<evidence type="ECO:0000313" key="4">
    <source>
        <dbReference type="Proteomes" id="UP001431019"/>
    </source>
</evidence>
<evidence type="ECO:0000313" key="3">
    <source>
        <dbReference type="EMBL" id="MCC8393088.1"/>
    </source>
</evidence>
<evidence type="ECO:0000256" key="2">
    <source>
        <dbReference type="SAM" id="SignalP"/>
    </source>
</evidence>
<feature type="compositionally biased region" description="Polar residues" evidence="1">
    <location>
        <begin position="93"/>
        <end position="110"/>
    </location>
</feature>
<feature type="chain" id="PRO_5046152246" description="Serine protease autotransporter" evidence="2">
    <location>
        <begin position="23"/>
        <end position="110"/>
    </location>
</feature>
<reference evidence="3 4" key="1">
    <citation type="submission" date="2021-11" db="EMBL/GenBank/DDBJ databases">
        <authorList>
            <person name="Oh E.-T."/>
            <person name="Kim S.-B."/>
        </authorList>
    </citation>
    <scope>NUCLEOTIDE SEQUENCE [LARGE SCALE GENOMIC DNA]</scope>
    <source>
        <strain evidence="3 4">MMS20-SJTR3</strain>
    </source>
</reference>
<feature type="region of interest" description="Disordered" evidence="1">
    <location>
        <begin position="20"/>
        <end position="110"/>
    </location>
</feature>
<name>A0ABS8JTR6_9BURK</name>
<proteinExistence type="predicted"/>
<dbReference type="EMBL" id="JAJITD010000004">
    <property type="protein sequence ID" value="MCC8393088.1"/>
    <property type="molecule type" value="Genomic_DNA"/>
</dbReference>
<protein>
    <recommendedName>
        <fullName evidence="5">Serine protease autotransporter</fullName>
    </recommendedName>
</protein>
<comment type="caution">
    <text evidence="3">The sequence shown here is derived from an EMBL/GenBank/DDBJ whole genome shotgun (WGS) entry which is preliminary data.</text>
</comment>
<keyword evidence="2" id="KW-0732">Signal</keyword>
<feature type="compositionally biased region" description="Polar residues" evidence="1">
    <location>
        <begin position="69"/>
        <end position="86"/>
    </location>
</feature>
<dbReference type="Proteomes" id="UP001431019">
    <property type="component" value="Unassembled WGS sequence"/>
</dbReference>
<gene>
    <name evidence="3" type="ORF">LJ656_10850</name>
</gene>
<sequence>MSKLTSTLIAVAALTLSGGAFAQSAGGGNGTGGGAAGSTASPTNQVNGAPGGAAAGGYGTPGNTGADSGMSTRAPNSGLPSMNSNTKSDDSAPKSNNTLATPSVKSPAGQ</sequence>
<dbReference type="RefSeq" id="WP_230509432.1">
    <property type="nucleotide sequence ID" value="NZ_JAJITD010000004.1"/>
</dbReference>
<organism evidence="3 4">
    <name type="scientific">Paraburkholderia sejongensis</name>
    <dbReference type="NCBI Taxonomy" id="2886946"/>
    <lineage>
        <taxon>Bacteria</taxon>
        <taxon>Pseudomonadati</taxon>
        <taxon>Pseudomonadota</taxon>
        <taxon>Betaproteobacteria</taxon>
        <taxon>Burkholderiales</taxon>
        <taxon>Burkholderiaceae</taxon>
        <taxon>Paraburkholderia</taxon>
    </lineage>
</organism>
<feature type="compositionally biased region" description="Gly residues" evidence="1">
    <location>
        <begin position="25"/>
        <end position="36"/>
    </location>
</feature>
<accession>A0ABS8JTR6</accession>
<keyword evidence="4" id="KW-1185">Reference proteome</keyword>
<feature type="signal peptide" evidence="2">
    <location>
        <begin position="1"/>
        <end position="22"/>
    </location>
</feature>
<evidence type="ECO:0008006" key="5">
    <source>
        <dbReference type="Google" id="ProtNLM"/>
    </source>
</evidence>
<feature type="compositionally biased region" description="Gly residues" evidence="1">
    <location>
        <begin position="49"/>
        <end position="62"/>
    </location>
</feature>
<evidence type="ECO:0000256" key="1">
    <source>
        <dbReference type="SAM" id="MobiDB-lite"/>
    </source>
</evidence>